<evidence type="ECO:0000256" key="2">
    <source>
        <dbReference type="ARBA" id="ARBA00007639"/>
    </source>
</evidence>
<dbReference type="InterPro" id="IPR050555">
    <property type="entry name" value="Bact_Solute-Bind_Prot2"/>
</dbReference>
<dbReference type="Pfam" id="PF13407">
    <property type="entry name" value="Peripla_BP_4"/>
    <property type="match status" value="1"/>
</dbReference>
<dbReference type="PANTHER" id="PTHR30036">
    <property type="entry name" value="D-XYLOSE-BINDING PERIPLASMIC PROTEIN"/>
    <property type="match status" value="1"/>
</dbReference>
<comment type="caution">
    <text evidence="5">The sequence shown here is derived from an EMBL/GenBank/DDBJ whole genome shotgun (WGS) entry which is preliminary data.</text>
</comment>
<dbReference type="InterPro" id="IPR028082">
    <property type="entry name" value="Peripla_BP_I"/>
</dbReference>
<organism evidence="5 6">
    <name type="scientific">Luteolibacter soli</name>
    <dbReference type="NCBI Taxonomy" id="3135280"/>
    <lineage>
        <taxon>Bacteria</taxon>
        <taxon>Pseudomonadati</taxon>
        <taxon>Verrucomicrobiota</taxon>
        <taxon>Verrucomicrobiia</taxon>
        <taxon>Verrucomicrobiales</taxon>
        <taxon>Verrucomicrobiaceae</taxon>
        <taxon>Luteolibacter</taxon>
    </lineage>
</organism>
<feature type="chain" id="PRO_5046238078" evidence="3">
    <location>
        <begin position="26"/>
        <end position="318"/>
    </location>
</feature>
<dbReference type="InterPro" id="IPR025997">
    <property type="entry name" value="SBP_2_dom"/>
</dbReference>
<dbReference type="CDD" id="cd06314">
    <property type="entry name" value="PBP1_tmGBP"/>
    <property type="match status" value="1"/>
</dbReference>
<sequence length="318" mass="33694">MKRPAFRLLSAVLLLALAGCGGKEAAGKKLKLAFVTNNGTTFWTIARSGCEDAEKALGNVEVDFRIPSAGTAAEQQQILDDLVAKGVDGIAVSPIDPANQTAFLDRIAGQTLLICHDSDAPASKRVAYIGTDNFAAGEEAGKLLKEALPNGGKVMAFVGNADAENAKQRFGGIKKAIEGTKIEILDLRSDDIDNVRAQKNAEDTLVKYPDIAGMVGLYAYNGPAILNAVRAANQTDKVKIVCFDENDETLEGVSSGDIYGTVVQQPYEFGKQAITRMAKHLGGDKEALAGGKQIVPTRSLRKDDVAGFKAELKKALGK</sequence>
<evidence type="ECO:0000313" key="5">
    <source>
        <dbReference type="EMBL" id="MEK7952398.1"/>
    </source>
</evidence>
<dbReference type="PROSITE" id="PS51257">
    <property type="entry name" value="PROKAR_LIPOPROTEIN"/>
    <property type="match status" value="1"/>
</dbReference>
<dbReference type="EMBL" id="JBBUKT010000007">
    <property type="protein sequence ID" value="MEK7952398.1"/>
    <property type="molecule type" value="Genomic_DNA"/>
</dbReference>
<feature type="domain" description="Periplasmic binding protein" evidence="4">
    <location>
        <begin position="35"/>
        <end position="284"/>
    </location>
</feature>
<dbReference type="PANTHER" id="PTHR30036:SF7">
    <property type="entry name" value="ABC TRANSPORTER PERIPLASMIC-BINDING PROTEIN YPHF"/>
    <property type="match status" value="1"/>
</dbReference>
<feature type="signal peptide" evidence="3">
    <location>
        <begin position="1"/>
        <end position="25"/>
    </location>
</feature>
<evidence type="ECO:0000313" key="6">
    <source>
        <dbReference type="Proteomes" id="UP001371305"/>
    </source>
</evidence>
<reference evidence="5 6" key="1">
    <citation type="submission" date="2024-04" db="EMBL/GenBank/DDBJ databases">
        <title>Luteolibacter sp. isolated from soil.</title>
        <authorList>
            <person name="An J."/>
        </authorList>
    </citation>
    <scope>NUCLEOTIDE SEQUENCE [LARGE SCALE GENOMIC DNA]</scope>
    <source>
        <strain evidence="5 6">Y139</strain>
    </source>
</reference>
<comment type="similarity">
    <text evidence="2">Belongs to the bacterial solute-binding protein 2 family.</text>
</comment>
<evidence type="ECO:0000256" key="3">
    <source>
        <dbReference type="SAM" id="SignalP"/>
    </source>
</evidence>
<gene>
    <name evidence="5" type="ORF">WKV53_17940</name>
</gene>
<accession>A0ABU9AXY2</accession>
<dbReference type="Proteomes" id="UP001371305">
    <property type="component" value="Unassembled WGS sequence"/>
</dbReference>
<protein>
    <submittedName>
        <fullName evidence="5">Sugar-binding protein</fullName>
    </submittedName>
</protein>
<name>A0ABU9AXY2_9BACT</name>
<evidence type="ECO:0000256" key="1">
    <source>
        <dbReference type="ARBA" id="ARBA00004196"/>
    </source>
</evidence>
<comment type="subcellular location">
    <subcellularLocation>
        <location evidence="1">Cell envelope</location>
    </subcellularLocation>
</comment>
<dbReference type="Gene3D" id="3.40.50.2300">
    <property type="match status" value="2"/>
</dbReference>
<keyword evidence="6" id="KW-1185">Reference proteome</keyword>
<proteinExistence type="inferred from homology"/>
<dbReference type="SUPFAM" id="SSF53822">
    <property type="entry name" value="Periplasmic binding protein-like I"/>
    <property type="match status" value="1"/>
</dbReference>
<evidence type="ECO:0000259" key="4">
    <source>
        <dbReference type="Pfam" id="PF13407"/>
    </source>
</evidence>
<keyword evidence="3" id="KW-0732">Signal</keyword>
<dbReference type="RefSeq" id="WP_341406155.1">
    <property type="nucleotide sequence ID" value="NZ_JBBUKT010000007.1"/>
</dbReference>